<dbReference type="EMBL" id="CAMXCT020000491">
    <property type="protein sequence ID" value="CAL1132883.1"/>
    <property type="molecule type" value="Genomic_DNA"/>
</dbReference>
<evidence type="ECO:0000313" key="4">
    <source>
        <dbReference type="EMBL" id="CAL4766820.1"/>
    </source>
</evidence>
<feature type="domain" description="Domain of unknown function at the cortex 1" evidence="2">
    <location>
        <begin position="240"/>
        <end position="478"/>
    </location>
</feature>
<feature type="compositionally biased region" description="Acidic residues" evidence="1">
    <location>
        <begin position="127"/>
        <end position="137"/>
    </location>
</feature>
<evidence type="ECO:0000256" key="1">
    <source>
        <dbReference type="SAM" id="MobiDB-lite"/>
    </source>
</evidence>
<gene>
    <name evidence="3" type="ORF">C1SCF055_LOCUS7451</name>
</gene>
<reference evidence="4 5" key="2">
    <citation type="submission" date="2024-05" db="EMBL/GenBank/DDBJ databases">
        <authorList>
            <person name="Chen Y."/>
            <person name="Shah S."/>
            <person name="Dougan E. K."/>
            <person name="Thang M."/>
            <person name="Chan C."/>
        </authorList>
    </citation>
    <scope>NUCLEOTIDE SEQUENCE [LARGE SCALE GENOMIC DNA]</scope>
</reference>
<comment type="caution">
    <text evidence="3">The sequence shown here is derived from an EMBL/GenBank/DDBJ whole genome shotgun (WGS) entry which is preliminary data.</text>
</comment>
<reference evidence="3" key="1">
    <citation type="submission" date="2022-10" db="EMBL/GenBank/DDBJ databases">
        <authorList>
            <person name="Chen Y."/>
            <person name="Dougan E. K."/>
            <person name="Chan C."/>
            <person name="Rhodes N."/>
            <person name="Thang M."/>
        </authorList>
    </citation>
    <scope>NUCLEOTIDE SEQUENCE</scope>
</reference>
<sequence>MAAEAAEVLIARGPVPAEAELGTWIPANWRTSASAGVLGLALAGPAGGFLGVVNTVITGPEAMQPESALGQATHYTVATGLVVACVAGGHILLATAGIAGLSFNAAQYMMEPGADCNHDSQVNEGEAREEEQDTESLASVDDELADEIQDVSDVPPPQSWLSSLPCFAGCAGWMFSSAAPVSEEPDLDVGEQRKHLLRRSHRNLRELEGSDASFLLFETTNLPKPKIQRRCDAAMLRPVTPLALNNGGKEAIVNEYFTGHVLMMHRPMETQTQQTPARYSEYFAKKTRRWELRLQGRFHKRPNGKLYMGVVLRDFDYSVPLSFFTSWLSTLSITPLEYVVGSKVTLNFGDREQAAMKDEAMFAQVVAGLQAFDQIIVTPPGAKCVPPIDGDLDGMGITRKGAQSSAVWSSMIEEIEEGIQPGNVYTLCFWSASRFLDLMGGALTDLIPLLPAISLSTFLDKWPPHFVFYVLEKDRATEPGEPGELLHLERNKTYVLDLMMLAKSNSNLSTTLERPKDVHSPTLRMLIKGTCDLSAQNGHLMNTENHPFVSKDQLCQDQNHLQHRTQNEDVVVVNHPAISALLIAPKDRMLRYEEVAEAPFSHKVRGSPSELSTATTVWQREDPVVTMARLKGQKQSATKKLVSELELPVKVPWTLASTQELEQSLSTVTSQARRLWRRVEDSEQLVNELQAPDPAVKAAQAFLEKNQHRSGLVFGSASAAVLVLVLLRAKIARLEQAAFYRNSCRQVEAEAAGRTWAESRNLGEARRAEMISLKARDATEGNKRKHTHTLYDIHIQIVELRTPAMP</sequence>
<dbReference type="Pfam" id="PF08588">
    <property type="entry name" value="Duc1"/>
    <property type="match status" value="1"/>
</dbReference>
<evidence type="ECO:0000259" key="2">
    <source>
        <dbReference type="Pfam" id="PF08588"/>
    </source>
</evidence>
<proteinExistence type="predicted"/>
<organism evidence="3">
    <name type="scientific">Cladocopium goreaui</name>
    <dbReference type="NCBI Taxonomy" id="2562237"/>
    <lineage>
        <taxon>Eukaryota</taxon>
        <taxon>Sar</taxon>
        <taxon>Alveolata</taxon>
        <taxon>Dinophyceae</taxon>
        <taxon>Suessiales</taxon>
        <taxon>Symbiodiniaceae</taxon>
        <taxon>Cladocopium</taxon>
    </lineage>
</organism>
<evidence type="ECO:0000313" key="3">
    <source>
        <dbReference type="EMBL" id="CAI3979508.1"/>
    </source>
</evidence>
<dbReference type="EMBL" id="CAMXCT010000491">
    <property type="protein sequence ID" value="CAI3979508.1"/>
    <property type="molecule type" value="Genomic_DNA"/>
</dbReference>
<dbReference type="AlphaFoldDB" id="A0A9P1BW78"/>
<keyword evidence="5" id="KW-1185">Reference proteome</keyword>
<dbReference type="EMBL" id="CAMXCT030000491">
    <property type="protein sequence ID" value="CAL4766820.1"/>
    <property type="molecule type" value="Genomic_DNA"/>
</dbReference>
<accession>A0A9P1BW78</accession>
<dbReference type="Proteomes" id="UP001152797">
    <property type="component" value="Unassembled WGS sequence"/>
</dbReference>
<feature type="region of interest" description="Disordered" evidence="1">
    <location>
        <begin position="115"/>
        <end position="137"/>
    </location>
</feature>
<name>A0A9P1BW78_9DINO</name>
<evidence type="ECO:0000313" key="5">
    <source>
        <dbReference type="Proteomes" id="UP001152797"/>
    </source>
</evidence>
<protein>
    <submittedName>
        <fullName evidence="4">Thioredoxin domain-containing protein</fullName>
    </submittedName>
</protein>
<dbReference type="InterPro" id="IPR013897">
    <property type="entry name" value="Duc1"/>
</dbReference>